<dbReference type="Gene3D" id="3.40.190.80">
    <property type="match status" value="1"/>
</dbReference>
<dbReference type="GO" id="GO:0008934">
    <property type="term" value="F:inositol monophosphate 1-phosphatase activity"/>
    <property type="evidence" value="ECO:0007669"/>
    <property type="project" value="TreeGrafter"/>
</dbReference>
<dbReference type="PRINTS" id="PR00377">
    <property type="entry name" value="IMPHPHTASES"/>
</dbReference>
<dbReference type="InterPro" id="IPR020583">
    <property type="entry name" value="Inositol_monoP_metal-BS"/>
</dbReference>
<comment type="similarity">
    <text evidence="3">Belongs to the inositol monophosphatase superfamily.</text>
</comment>
<keyword evidence="8 9" id="KW-0460">Magnesium</keyword>
<organism evidence="10 11">
    <name type="scientific">Agrobacterium tumefaciens</name>
    <dbReference type="NCBI Taxonomy" id="358"/>
    <lineage>
        <taxon>Bacteria</taxon>
        <taxon>Pseudomonadati</taxon>
        <taxon>Pseudomonadota</taxon>
        <taxon>Alphaproteobacteria</taxon>
        <taxon>Hyphomicrobiales</taxon>
        <taxon>Rhizobiaceae</taxon>
        <taxon>Rhizobium/Agrobacterium group</taxon>
        <taxon>Agrobacterium</taxon>
        <taxon>Agrobacterium tumefaciens complex</taxon>
    </lineage>
</organism>
<feature type="binding site" evidence="9">
    <location>
        <position position="106"/>
    </location>
    <ligand>
        <name>Mg(2+)</name>
        <dbReference type="ChEBI" id="CHEBI:18420"/>
        <label>1</label>
        <note>catalytic</note>
    </ligand>
</feature>
<dbReference type="Proteomes" id="UP000298646">
    <property type="component" value="Chromosome linear"/>
</dbReference>
<protein>
    <recommendedName>
        <fullName evidence="5">Inositol-1-monophosphatase</fullName>
        <ecNumber evidence="4">3.1.3.25</ecNumber>
    </recommendedName>
</protein>
<dbReference type="GO" id="GO:0046872">
    <property type="term" value="F:metal ion binding"/>
    <property type="evidence" value="ECO:0007669"/>
    <property type="project" value="UniProtKB-KW"/>
</dbReference>
<keyword evidence="7" id="KW-0378">Hydrolase</keyword>
<evidence type="ECO:0000313" key="11">
    <source>
        <dbReference type="Proteomes" id="UP000298646"/>
    </source>
</evidence>
<evidence type="ECO:0000256" key="4">
    <source>
        <dbReference type="ARBA" id="ARBA00013106"/>
    </source>
</evidence>
<name>A0AAE6BV05_AGRTU</name>
<dbReference type="SUPFAM" id="SSF56655">
    <property type="entry name" value="Carbohydrate phosphatase"/>
    <property type="match status" value="1"/>
</dbReference>
<evidence type="ECO:0000256" key="8">
    <source>
        <dbReference type="ARBA" id="ARBA00022842"/>
    </source>
</evidence>
<evidence type="ECO:0000313" key="10">
    <source>
        <dbReference type="EMBL" id="QCM03358.1"/>
    </source>
</evidence>
<feature type="binding site" evidence="9">
    <location>
        <position position="103"/>
    </location>
    <ligand>
        <name>Mg(2+)</name>
        <dbReference type="ChEBI" id="CHEBI:18420"/>
        <label>1</label>
        <note>catalytic</note>
    </ligand>
</feature>
<evidence type="ECO:0000256" key="1">
    <source>
        <dbReference type="ARBA" id="ARBA00001033"/>
    </source>
</evidence>
<feature type="binding site" evidence="9">
    <location>
        <position position="105"/>
    </location>
    <ligand>
        <name>Mg(2+)</name>
        <dbReference type="ChEBI" id="CHEBI:18420"/>
        <label>1</label>
        <note>catalytic</note>
    </ligand>
</feature>
<evidence type="ECO:0000256" key="3">
    <source>
        <dbReference type="ARBA" id="ARBA00009759"/>
    </source>
</evidence>
<dbReference type="PROSITE" id="PS00629">
    <property type="entry name" value="IMP_1"/>
    <property type="match status" value="1"/>
</dbReference>
<proteinExistence type="inferred from homology"/>
<evidence type="ECO:0000256" key="9">
    <source>
        <dbReference type="PIRSR" id="PIRSR600760-2"/>
    </source>
</evidence>
<reference evidence="10 11" key="1">
    <citation type="submission" date="2019-04" db="EMBL/GenBank/DDBJ databases">
        <title>Complete genome sequence of Agrobacterium tumefaciens CFBP6624.</title>
        <authorList>
            <person name="Haryono M."/>
            <person name="Lin Y.-C."/>
            <person name="Lai E.-M."/>
            <person name="Kuo C.-H."/>
        </authorList>
    </citation>
    <scope>NUCLEOTIDE SEQUENCE [LARGE SCALE GENOMIC DNA]</scope>
    <source>
        <strain evidence="10 11">CFBP6624</strain>
    </source>
</reference>
<dbReference type="GO" id="GO:0006020">
    <property type="term" value="P:inositol metabolic process"/>
    <property type="evidence" value="ECO:0007669"/>
    <property type="project" value="TreeGrafter"/>
</dbReference>
<evidence type="ECO:0000256" key="6">
    <source>
        <dbReference type="ARBA" id="ARBA00022723"/>
    </source>
</evidence>
<sequence>MSHRSHGCGIRRVDKVNTTVSSDQARIVEDIAREAGNLALYHFKKLATLPVEKKGHLDLVTEADKQVEALIIERLRQAFPDDGVFGEEGGEITGTSGRIWVIDPIDGTFNYVRGAQNWAVSIGLFENRRPAFGVIFAPARDLLLIGGHAIVPQLNGKPLGPLPALDMSRASTGFSIHPSVSTADRLEVIRFISDDLRISFRFTGSATLSLIEVMMGETDGYVSVGDSTWDVMAALPILAGLGVTHTIDWDNTELPQKLRFVCGSKEFLNRVKPVLNNLSAAA</sequence>
<dbReference type="Gene3D" id="3.30.540.10">
    <property type="entry name" value="Fructose-1,6-Bisphosphatase, subunit A, domain 1"/>
    <property type="match status" value="1"/>
</dbReference>
<comment type="catalytic activity">
    <reaction evidence="1">
        <text>a myo-inositol phosphate + H2O = myo-inositol + phosphate</text>
        <dbReference type="Rhea" id="RHEA:24056"/>
        <dbReference type="ChEBI" id="CHEBI:15377"/>
        <dbReference type="ChEBI" id="CHEBI:17268"/>
        <dbReference type="ChEBI" id="CHEBI:43474"/>
        <dbReference type="ChEBI" id="CHEBI:84139"/>
        <dbReference type="EC" id="3.1.3.25"/>
    </reaction>
</comment>
<dbReference type="InterPro" id="IPR000760">
    <property type="entry name" value="Inositol_monophosphatase-like"/>
</dbReference>
<keyword evidence="6 9" id="KW-0479">Metal-binding</keyword>
<dbReference type="Pfam" id="PF00459">
    <property type="entry name" value="Inositol_P"/>
    <property type="match status" value="1"/>
</dbReference>
<dbReference type="EC" id="3.1.3.25" evidence="4"/>
<dbReference type="PANTHER" id="PTHR20854:SF4">
    <property type="entry name" value="INOSITOL-1-MONOPHOSPHATASE-RELATED"/>
    <property type="match status" value="1"/>
</dbReference>
<dbReference type="PANTHER" id="PTHR20854">
    <property type="entry name" value="INOSITOL MONOPHOSPHATASE"/>
    <property type="match status" value="1"/>
</dbReference>
<comment type="cofactor">
    <cofactor evidence="2 9">
        <name>Mg(2+)</name>
        <dbReference type="ChEBI" id="CHEBI:18420"/>
    </cofactor>
</comment>
<dbReference type="AlphaFoldDB" id="A0AAE6BV05"/>
<evidence type="ECO:0000256" key="2">
    <source>
        <dbReference type="ARBA" id="ARBA00001946"/>
    </source>
</evidence>
<dbReference type="FunFam" id="3.30.540.10:FF:000003">
    <property type="entry name" value="Inositol-1-monophosphatase"/>
    <property type="match status" value="1"/>
</dbReference>
<feature type="binding site" evidence="9">
    <location>
        <position position="230"/>
    </location>
    <ligand>
        <name>Mg(2+)</name>
        <dbReference type="ChEBI" id="CHEBI:18420"/>
        <label>1</label>
        <note>catalytic</note>
    </ligand>
</feature>
<accession>A0AAE6BV05</accession>
<evidence type="ECO:0000256" key="7">
    <source>
        <dbReference type="ARBA" id="ARBA00022801"/>
    </source>
</evidence>
<dbReference type="GO" id="GO:0007165">
    <property type="term" value="P:signal transduction"/>
    <property type="evidence" value="ECO:0007669"/>
    <property type="project" value="TreeGrafter"/>
</dbReference>
<dbReference type="EMBL" id="CP039908">
    <property type="protein sequence ID" value="QCM03358.1"/>
    <property type="molecule type" value="Genomic_DNA"/>
</dbReference>
<evidence type="ECO:0000256" key="5">
    <source>
        <dbReference type="ARBA" id="ARBA00019784"/>
    </source>
</evidence>
<gene>
    <name evidence="10" type="ORF">CFBP6624_21510</name>
</gene>
<feature type="binding site" evidence="9">
    <location>
        <position position="87"/>
    </location>
    <ligand>
        <name>Mg(2+)</name>
        <dbReference type="ChEBI" id="CHEBI:18420"/>
        <label>1</label>
        <note>catalytic</note>
    </ligand>
</feature>